<dbReference type="AlphaFoldDB" id="A0A6N6JHU1"/>
<evidence type="ECO:0000313" key="3">
    <source>
        <dbReference type="EMBL" id="GFE65911.1"/>
    </source>
</evidence>
<sequence>MGTRTPASERMNLLYANDQHGKYPDSWYTATATPLPPFPPLRGEARANLCVIGAGYTGLSAALHAAQAGMDVIVIDAQRVGFGASGRNGGQVGTTFNAAPRALAKAVGSEDAEKLIEMGHAAADLTRDLCAKHAPDASFKPGLVHADRTIGEFSETQEEVEQLLKVSDSEEIELLDRTALQEIVGSEGYEGGFINTRAGHLHPLRYAFGLARACVEAGVRIHEATAAHRVTSQPYPLVQTAHGRIRAENIIVATNGYGTGLTKPTASRVMPLNNFIVATQPLGDLAQSVLSRDVAVYDSRFVVNYFRLSEDKRLIFGGGETYGYTFPKDIAGLVRKPLVRVFPQLKDVDIDYAWGGTLAITTSRLPLITQPEPHIWAASGYSGQGVALAGFVGKIIADAVSGNAACADLLKRLPTRAFPGGGALRTPLLALAMTWYAMRDRLGG</sequence>
<gene>
    <name evidence="3" type="ORF">KIN_29850</name>
</gene>
<feature type="domain" description="FAD dependent oxidoreductase" evidence="2">
    <location>
        <begin position="49"/>
        <end position="398"/>
    </location>
</feature>
<evidence type="ECO:0000256" key="1">
    <source>
        <dbReference type="ARBA" id="ARBA00023002"/>
    </source>
</evidence>
<dbReference type="PANTHER" id="PTHR13847">
    <property type="entry name" value="SARCOSINE DEHYDROGENASE-RELATED"/>
    <property type="match status" value="1"/>
</dbReference>
<proteinExistence type="predicted"/>
<dbReference type="EMBL" id="BLJE01000003">
    <property type="protein sequence ID" value="GFE65911.1"/>
    <property type="molecule type" value="Genomic_DNA"/>
</dbReference>
<dbReference type="SUPFAM" id="SSF51905">
    <property type="entry name" value="FAD/NAD(P)-binding domain"/>
    <property type="match status" value="1"/>
</dbReference>
<comment type="caution">
    <text evidence="3">The sequence shown here is derived from an EMBL/GenBank/DDBJ whole genome shotgun (WGS) entry which is preliminary data.</text>
</comment>
<organism evidence="3 4">
    <name type="scientific">Litoreibacter roseus</name>
    <dbReference type="NCBI Taxonomy" id="2601869"/>
    <lineage>
        <taxon>Bacteria</taxon>
        <taxon>Pseudomonadati</taxon>
        <taxon>Pseudomonadota</taxon>
        <taxon>Alphaproteobacteria</taxon>
        <taxon>Rhodobacterales</taxon>
        <taxon>Roseobacteraceae</taxon>
        <taxon>Litoreibacter</taxon>
    </lineage>
</organism>
<dbReference type="RefSeq" id="WP_306439008.1">
    <property type="nucleotide sequence ID" value="NZ_BLJE01000003.1"/>
</dbReference>
<dbReference type="PANTHER" id="PTHR13847:SF281">
    <property type="entry name" value="FAD DEPENDENT OXIDOREDUCTASE DOMAIN-CONTAINING PROTEIN"/>
    <property type="match status" value="1"/>
</dbReference>
<keyword evidence="4" id="KW-1185">Reference proteome</keyword>
<dbReference type="Proteomes" id="UP000436822">
    <property type="component" value="Unassembled WGS sequence"/>
</dbReference>
<dbReference type="InterPro" id="IPR006076">
    <property type="entry name" value="FAD-dep_OxRdtase"/>
</dbReference>
<evidence type="ECO:0000313" key="4">
    <source>
        <dbReference type="Proteomes" id="UP000436822"/>
    </source>
</evidence>
<dbReference type="GO" id="GO:0016491">
    <property type="term" value="F:oxidoreductase activity"/>
    <property type="evidence" value="ECO:0007669"/>
    <property type="project" value="UniProtKB-KW"/>
</dbReference>
<keyword evidence="1" id="KW-0560">Oxidoreductase</keyword>
<dbReference type="Gene3D" id="3.30.9.10">
    <property type="entry name" value="D-Amino Acid Oxidase, subunit A, domain 2"/>
    <property type="match status" value="1"/>
</dbReference>
<reference evidence="3 4" key="1">
    <citation type="submission" date="2019-12" db="EMBL/GenBank/DDBJ databases">
        <title>Litoreibacter badius sp. nov., a novel bacteriochlorophyll a-containing bacterium in the genus Litoreibacter.</title>
        <authorList>
            <person name="Kanamuro M."/>
            <person name="Takabe Y."/>
            <person name="Mori K."/>
            <person name="Takaichi S."/>
            <person name="Hanada S."/>
        </authorList>
    </citation>
    <scope>NUCLEOTIDE SEQUENCE [LARGE SCALE GENOMIC DNA]</scope>
    <source>
        <strain evidence="3 4">K6</strain>
    </source>
</reference>
<name>A0A6N6JHU1_9RHOB</name>
<evidence type="ECO:0000259" key="2">
    <source>
        <dbReference type="Pfam" id="PF01266"/>
    </source>
</evidence>
<protein>
    <submittedName>
        <fullName evidence="3">Gamma-glutamylputrescine oxidase</fullName>
    </submittedName>
</protein>
<accession>A0A6N6JHU1</accession>
<dbReference type="GO" id="GO:0005737">
    <property type="term" value="C:cytoplasm"/>
    <property type="evidence" value="ECO:0007669"/>
    <property type="project" value="TreeGrafter"/>
</dbReference>
<dbReference type="InterPro" id="IPR036188">
    <property type="entry name" value="FAD/NAD-bd_sf"/>
</dbReference>
<dbReference type="Gene3D" id="3.50.50.60">
    <property type="entry name" value="FAD/NAD(P)-binding domain"/>
    <property type="match status" value="1"/>
</dbReference>
<dbReference type="Pfam" id="PF01266">
    <property type="entry name" value="DAO"/>
    <property type="match status" value="1"/>
</dbReference>